<reference evidence="1 2" key="1">
    <citation type="submission" date="2007-04" db="EMBL/GenBank/DDBJ databases">
        <authorList>
            <person name="Fulton L."/>
            <person name="Clifton S."/>
            <person name="Fulton B."/>
            <person name="Xu J."/>
            <person name="Minx P."/>
            <person name="Pepin K.H."/>
            <person name="Johnson M."/>
            <person name="Thiruvilangam P."/>
            <person name="Bhonagiri V."/>
            <person name="Nash W.E."/>
            <person name="Mardis E.R."/>
            <person name="Wilson R.K."/>
        </authorList>
    </citation>
    <scope>NUCLEOTIDE SEQUENCE [LARGE SCALE GENOMIC DNA]</scope>
    <source>
        <strain evidence="1 2">ATCC 29799</strain>
    </source>
</reference>
<sequence length="37" mass="3908">MIGGSDCLSGTASACQGCLWSVRQHILISRTICLGIR</sequence>
<protein>
    <submittedName>
        <fullName evidence="1">Uncharacterized protein</fullName>
    </submittedName>
</protein>
<keyword evidence="2" id="KW-1185">Reference proteome</keyword>
<dbReference type="STRING" id="411467.BACCAP_01872"/>
<evidence type="ECO:0000313" key="2">
    <source>
        <dbReference type="Proteomes" id="UP000003639"/>
    </source>
</evidence>
<reference evidence="1 2" key="2">
    <citation type="submission" date="2007-06" db="EMBL/GenBank/DDBJ databases">
        <title>Draft genome sequence of Pseudoflavonifractor capillosus ATCC 29799.</title>
        <authorList>
            <person name="Sudarsanam P."/>
            <person name="Ley R."/>
            <person name="Guruge J."/>
            <person name="Turnbaugh P.J."/>
            <person name="Mahowald M."/>
            <person name="Liep D."/>
            <person name="Gordon J."/>
        </authorList>
    </citation>
    <scope>NUCLEOTIDE SEQUENCE [LARGE SCALE GENOMIC DNA]</scope>
    <source>
        <strain evidence="1 2">ATCC 29799</strain>
    </source>
</reference>
<accession>A6NUJ0</accession>
<name>A6NUJ0_9FIRM</name>
<gene>
    <name evidence="1" type="ORF">BACCAP_01872</name>
</gene>
<dbReference type="Proteomes" id="UP000003639">
    <property type="component" value="Unassembled WGS sequence"/>
</dbReference>
<dbReference type="EMBL" id="AAXG02000012">
    <property type="protein sequence ID" value="EDN00041.1"/>
    <property type="molecule type" value="Genomic_DNA"/>
</dbReference>
<dbReference type="AlphaFoldDB" id="A6NUJ0"/>
<evidence type="ECO:0000313" key="1">
    <source>
        <dbReference type="EMBL" id="EDN00041.1"/>
    </source>
</evidence>
<proteinExistence type="predicted"/>
<comment type="caution">
    <text evidence="1">The sequence shown here is derived from an EMBL/GenBank/DDBJ whole genome shotgun (WGS) entry which is preliminary data.</text>
</comment>
<organism evidence="1 2">
    <name type="scientific">Pseudoflavonifractor capillosus ATCC 29799</name>
    <dbReference type="NCBI Taxonomy" id="411467"/>
    <lineage>
        <taxon>Bacteria</taxon>
        <taxon>Bacillati</taxon>
        <taxon>Bacillota</taxon>
        <taxon>Clostridia</taxon>
        <taxon>Eubacteriales</taxon>
        <taxon>Oscillospiraceae</taxon>
        <taxon>Pseudoflavonifractor</taxon>
    </lineage>
</organism>